<evidence type="ECO:0000256" key="1">
    <source>
        <dbReference type="SAM" id="Phobius"/>
    </source>
</evidence>
<evidence type="ECO:0000313" key="2">
    <source>
        <dbReference type="EMBL" id="QFU75296.1"/>
    </source>
</evidence>
<evidence type="ECO:0000313" key="3">
    <source>
        <dbReference type="Proteomes" id="UP000326287"/>
    </source>
</evidence>
<keyword evidence="1" id="KW-0812">Transmembrane</keyword>
<proteinExistence type="predicted"/>
<sequence>MKELQLNIDALSKARKDKKQRTELDPVMERWFRFGGGFYGVVALYTWLYIEFDDVVNFLQGLANIVFDFSPSGLFQLILELFIESIMNFVWAIAWPAYWLSESRDAWMMLFVGYAGYWLGIKAAAYARRFRV</sequence>
<keyword evidence="1" id="KW-0472">Membrane</keyword>
<reference evidence="2 3" key="1">
    <citation type="submission" date="2019-02" db="EMBL/GenBank/DDBJ databases">
        <authorList>
            <person name="Li S.-H."/>
        </authorList>
    </citation>
    <scope>NUCLEOTIDE SEQUENCE [LARGE SCALE GENOMIC DNA]</scope>
    <source>
        <strain evidence="2 3">IMCC14385</strain>
    </source>
</reference>
<feature type="transmembrane region" description="Helical" evidence="1">
    <location>
        <begin position="31"/>
        <end position="52"/>
    </location>
</feature>
<keyword evidence="1" id="KW-1133">Transmembrane helix</keyword>
<gene>
    <name evidence="2" type="ORF">EY643_06320</name>
</gene>
<dbReference type="Proteomes" id="UP000326287">
    <property type="component" value="Chromosome"/>
</dbReference>
<name>A0A5P9NIE3_9GAMM</name>
<feature type="transmembrane region" description="Helical" evidence="1">
    <location>
        <begin position="106"/>
        <end position="127"/>
    </location>
</feature>
<organism evidence="2 3">
    <name type="scientific">Halioglobus maricola</name>
    <dbReference type="NCBI Taxonomy" id="2601894"/>
    <lineage>
        <taxon>Bacteria</taxon>
        <taxon>Pseudomonadati</taxon>
        <taxon>Pseudomonadota</taxon>
        <taxon>Gammaproteobacteria</taxon>
        <taxon>Cellvibrionales</taxon>
        <taxon>Halieaceae</taxon>
        <taxon>Halioglobus</taxon>
    </lineage>
</organism>
<accession>A0A5P9NIE3</accession>
<dbReference type="EMBL" id="CP036422">
    <property type="protein sequence ID" value="QFU75296.1"/>
    <property type="molecule type" value="Genomic_DNA"/>
</dbReference>
<dbReference type="KEGG" id="halc:EY643_06320"/>
<dbReference type="OrthoDB" id="6199187at2"/>
<feature type="transmembrane region" description="Helical" evidence="1">
    <location>
        <begin position="73"/>
        <end position="94"/>
    </location>
</feature>
<protein>
    <submittedName>
        <fullName evidence="2">Uncharacterized protein</fullName>
    </submittedName>
</protein>
<keyword evidence="3" id="KW-1185">Reference proteome</keyword>
<dbReference type="AlphaFoldDB" id="A0A5P9NIE3"/>